<dbReference type="InterPro" id="IPR011992">
    <property type="entry name" value="EF-hand-dom_pair"/>
</dbReference>
<dbReference type="RefSeq" id="XP_066934223.1">
    <property type="nucleotide sequence ID" value="XM_067078122.1"/>
</dbReference>
<reference evidence="8" key="1">
    <citation type="submission" date="2021-01" db="UniProtKB">
        <authorList>
            <consortium name="EnsemblMetazoa"/>
        </authorList>
    </citation>
    <scope>IDENTIFICATION</scope>
</reference>
<dbReference type="SMART" id="SM00054">
    <property type="entry name" value="EFh"/>
    <property type="match status" value="4"/>
</dbReference>
<proteinExistence type="inferred from homology"/>
<protein>
    <recommendedName>
        <fullName evidence="7">EF-hand domain-containing protein</fullName>
    </recommendedName>
</protein>
<keyword evidence="2" id="KW-0479">Metal-binding</keyword>
<dbReference type="GeneID" id="136821877"/>
<evidence type="ECO:0000313" key="8">
    <source>
        <dbReference type="EnsemblMetazoa" id="CLYHEMP015815.2"/>
    </source>
</evidence>
<dbReference type="EnsemblMetazoa" id="CLYHEMT015815.2">
    <property type="protein sequence ID" value="CLYHEMP015815.2"/>
    <property type="gene ID" value="CLYHEMG015815"/>
</dbReference>
<feature type="domain" description="EF-hand" evidence="7">
    <location>
        <begin position="118"/>
        <end position="148"/>
    </location>
</feature>
<dbReference type="InterPro" id="IPR018247">
    <property type="entry name" value="EF_Hand_1_Ca_BS"/>
</dbReference>
<dbReference type="PANTHER" id="PTHR23048:SF0">
    <property type="entry name" value="CALMODULIN LIKE 3"/>
    <property type="match status" value="1"/>
</dbReference>
<name>A0A7M5X102_9CNID</name>
<dbReference type="Proteomes" id="UP000594262">
    <property type="component" value="Unplaced"/>
</dbReference>
<dbReference type="OrthoDB" id="429467at2759"/>
<keyword evidence="3" id="KW-0677">Repeat</keyword>
<dbReference type="SUPFAM" id="SSF47473">
    <property type="entry name" value="EF-hand"/>
    <property type="match status" value="1"/>
</dbReference>
<accession>A0A7M5X102</accession>
<organism evidence="8 9">
    <name type="scientific">Clytia hemisphaerica</name>
    <dbReference type="NCBI Taxonomy" id="252671"/>
    <lineage>
        <taxon>Eukaryota</taxon>
        <taxon>Metazoa</taxon>
        <taxon>Cnidaria</taxon>
        <taxon>Hydrozoa</taxon>
        <taxon>Hydroidolina</taxon>
        <taxon>Leptothecata</taxon>
        <taxon>Obeliida</taxon>
        <taxon>Clytiidae</taxon>
        <taxon>Clytia</taxon>
    </lineage>
</organism>
<dbReference type="FunFam" id="1.10.238.10:FF:000034">
    <property type="entry name" value="Calmodulin"/>
    <property type="match status" value="1"/>
</dbReference>
<evidence type="ECO:0000256" key="5">
    <source>
        <dbReference type="ARBA" id="ARBA00023223"/>
    </source>
</evidence>
<dbReference type="InterPro" id="IPR050230">
    <property type="entry name" value="CALM/Myosin/TropC-like"/>
</dbReference>
<evidence type="ECO:0000256" key="6">
    <source>
        <dbReference type="ARBA" id="ARBA00023262"/>
    </source>
</evidence>
<evidence type="ECO:0000259" key="7">
    <source>
        <dbReference type="PROSITE" id="PS50222"/>
    </source>
</evidence>
<feature type="domain" description="EF-hand" evidence="7">
    <location>
        <begin position="9"/>
        <end position="44"/>
    </location>
</feature>
<keyword evidence="4" id="KW-0106">Calcium</keyword>
<keyword evidence="5" id="KW-0455">Luminescence</keyword>
<dbReference type="FunFam" id="1.10.238.10:FF:000251">
    <property type="entry name" value="Calmodulin-related protein 97A"/>
    <property type="match status" value="1"/>
</dbReference>
<dbReference type="InterPro" id="IPR002048">
    <property type="entry name" value="EF_hand_dom"/>
</dbReference>
<dbReference type="CDD" id="cd00051">
    <property type="entry name" value="EFh"/>
    <property type="match status" value="2"/>
</dbReference>
<feature type="domain" description="EF-hand" evidence="7">
    <location>
        <begin position="45"/>
        <end position="80"/>
    </location>
</feature>
<dbReference type="AlphaFoldDB" id="A0A7M5X102"/>
<dbReference type="Pfam" id="PF13499">
    <property type="entry name" value="EF-hand_7"/>
    <property type="match status" value="2"/>
</dbReference>
<keyword evidence="6" id="KW-0599">Photoprotein</keyword>
<feature type="domain" description="EF-hand" evidence="7">
    <location>
        <begin position="82"/>
        <end position="117"/>
    </location>
</feature>
<evidence type="ECO:0000256" key="2">
    <source>
        <dbReference type="ARBA" id="ARBA00022723"/>
    </source>
</evidence>
<dbReference type="GO" id="GO:0008218">
    <property type="term" value="P:bioluminescence"/>
    <property type="evidence" value="ECO:0007669"/>
    <property type="project" value="UniProtKB-KW"/>
</dbReference>
<comment type="similarity">
    <text evidence="1">Belongs to the aequorin family.</text>
</comment>
<keyword evidence="9" id="KW-1185">Reference proteome</keyword>
<dbReference type="PROSITE" id="PS50222">
    <property type="entry name" value="EF_HAND_2"/>
    <property type="match status" value="4"/>
</dbReference>
<dbReference type="GO" id="GO:0005737">
    <property type="term" value="C:cytoplasm"/>
    <property type="evidence" value="ECO:0007669"/>
    <property type="project" value="UniProtKB-ARBA"/>
</dbReference>
<dbReference type="PROSITE" id="PS00018">
    <property type="entry name" value="EF_HAND_1"/>
    <property type="match status" value="3"/>
</dbReference>
<dbReference type="GO" id="GO:0016460">
    <property type="term" value="C:myosin II complex"/>
    <property type="evidence" value="ECO:0007669"/>
    <property type="project" value="TreeGrafter"/>
</dbReference>
<evidence type="ECO:0000256" key="1">
    <source>
        <dbReference type="ARBA" id="ARBA00007828"/>
    </source>
</evidence>
<evidence type="ECO:0000256" key="3">
    <source>
        <dbReference type="ARBA" id="ARBA00022737"/>
    </source>
</evidence>
<sequence>MSFKGFTQEQVESFRQAFSVFDRENQGSITSNDLLIVMRNLGQNPTHAEIKEMIAEIDADGNDNIEFDEFITIMETKLRNTIPDEHVLEAFHVFDRDNNGFISLKELQHVMFCLGEVLPINEVKKIMAEADLDQDGQLNYKEFAAMMR</sequence>
<dbReference type="GO" id="GO:0005509">
    <property type="term" value="F:calcium ion binding"/>
    <property type="evidence" value="ECO:0007669"/>
    <property type="project" value="InterPro"/>
</dbReference>
<dbReference type="PANTHER" id="PTHR23048">
    <property type="entry name" value="MYOSIN LIGHT CHAIN 1, 3"/>
    <property type="match status" value="1"/>
</dbReference>
<evidence type="ECO:0000256" key="4">
    <source>
        <dbReference type="ARBA" id="ARBA00022837"/>
    </source>
</evidence>
<evidence type="ECO:0000313" key="9">
    <source>
        <dbReference type="Proteomes" id="UP000594262"/>
    </source>
</evidence>
<dbReference type="Gene3D" id="1.10.238.10">
    <property type="entry name" value="EF-hand"/>
    <property type="match status" value="2"/>
</dbReference>